<dbReference type="SUPFAM" id="SSF52266">
    <property type="entry name" value="SGNH hydrolase"/>
    <property type="match status" value="1"/>
</dbReference>
<gene>
    <name evidence="4" type="ORF">GCM10011509_12000</name>
</gene>
<evidence type="ECO:0000259" key="3">
    <source>
        <dbReference type="Pfam" id="PF13472"/>
    </source>
</evidence>
<evidence type="ECO:0000256" key="1">
    <source>
        <dbReference type="SAM" id="MobiDB-lite"/>
    </source>
</evidence>
<feature type="compositionally biased region" description="Low complexity" evidence="1">
    <location>
        <begin position="43"/>
        <end position="54"/>
    </location>
</feature>
<keyword evidence="2" id="KW-1133">Transmembrane helix</keyword>
<evidence type="ECO:0000313" key="4">
    <source>
        <dbReference type="EMBL" id="GGK65366.1"/>
    </source>
</evidence>
<accession>A0ABQ2F695</accession>
<evidence type="ECO:0000313" key="5">
    <source>
        <dbReference type="Proteomes" id="UP000662111"/>
    </source>
</evidence>
<keyword evidence="5" id="KW-1185">Reference proteome</keyword>
<dbReference type="InterPro" id="IPR013830">
    <property type="entry name" value="SGNH_hydro"/>
</dbReference>
<dbReference type="Proteomes" id="UP000662111">
    <property type="component" value="Unassembled WGS sequence"/>
</dbReference>
<protein>
    <recommendedName>
        <fullName evidence="3">SGNH hydrolase-type esterase domain-containing protein</fullName>
    </recommendedName>
</protein>
<dbReference type="EMBL" id="BMLB01000002">
    <property type="protein sequence ID" value="GGK65366.1"/>
    <property type="molecule type" value="Genomic_DNA"/>
</dbReference>
<comment type="caution">
    <text evidence="4">The sequence shown here is derived from an EMBL/GenBank/DDBJ whole genome shotgun (WGS) entry which is preliminary data.</text>
</comment>
<keyword evidence="2" id="KW-0812">Transmembrane</keyword>
<name>A0ABQ2F695_9MICO</name>
<feature type="compositionally biased region" description="Low complexity" evidence="1">
    <location>
        <begin position="70"/>
        <end position="80"/>
    </location>
</feature>
<feature type="compositionally biased region" description="Pro residues" evidence="1">
    <location>
        <begin position="55"/>
        <end position="64"/>
    </location>
</feature>
<sequence length="306" mass="31660">MHGGGEGTTTVRWQDLGLALLAVAAAALTILMFRSSAPPPDGVAPADGPASVASAPPPSGPAAPPRDTVPDSSTGTPSGSDDARETRQAGPAASSLPSARAVLDGDGPVVVAALGDSTGNETWEWVYGWGRALARTRPVTVLSWNEWTGQGYIEPRVLSPEGTGGQGPLTLYSGHHSGASFGYVVEHLESLLPEPVDLVVLNFGHNNTVDDVRDELEAALTALRSAVGPEVPVVLTLQQPQRDDANAEVRATVREVAVARGIGVIDVARAFEETGEPDELLADDVHPDEQGAGLWTETVARALSAP</sequence>
<dbReference type="Gene3D" id="3.40.50.1110">
    <property type="entry name" value="SGNH hydrolase"/>
    <property type="match status" value="1"/>
</dbReference>
<keyword evidence="2" id="KW-0472">Membrane</keyword>
<feature type="region of interest" description="Disordered" evidence="1">
    <location>
        <begin position="40"/>
        <end position="101"/>
    </location>
</feature>
<feature type="transmembrane region" description="Helical" evidence="2">
    <location>
        <begin position="16"/>
        <end position="33"/>
    </location>
</feature>
<dbReference type="InterPro" id="IPR036514">
    <property type="entry name" value="SGNH_hydro_sf"/>
</dbReference>
<organism evidence="4 5">
    <name type="scientific">Ornithinimicrobium pekingense</name>
    <dbReference type="NCBI Taxonomy" id="384677"/>
    <lineage>
        <taxon>Bacteria</taxon>
        <taxon>Bacillati</taxon>
        <taxon>Actinomycetota</taxon>
        <taxon>Actinomycetes</taxon>
        <taxon>Micrococcales</taxon>
        <taxon>Ornithinimicrobiaceae</taxon>
        <taxon>Ornithinimicrobium</taxon>
    </lineage>
</organism>
<proteinExistence type="predicted"/>
<dbReference type="Pfam" id="PF13472">
    <property type="entry name" value="Lipase_GDSL_2"/>
    <property type="match status" value="1"/>
</dbReference>
<dbReference type="CDD" id="cd00229">
    <property type="entry name" value="SGNH_hydrolase"/>
    <property type="match status" value="1"/>
</dbReference>
<reference evidence="5" key="1">
    <citation type="journal article" date="2019" name="Int. J. Syst. Evol. Microbiol.">
        <title>The Global Catalogue of Microorganisms (GCM) 10K type strain sequencing project: providing services to taxonomists for standard genome sequencing and annotation.</title>
        <authorList>
            <consortium name="The Broad Institute Genomics Platform"/>
            <consortium name="The Broad Institute Genome Sequencing Center for Infectious Disease"/>
            <person name="Wu L."/>
            <person name="Ma J."/>
        </authorList>
    </citation>
    <scope>NUCLEOTIDE SEQUENCE [LARGE SCALE GENOMIC DNA]</scope>
    <source>
        <strain evidence="5">CGMCC 1.5362</strain>
    </source>
</reference>
<evidence type="ECO:0000256" key="2">
    <source>
        <dbReference type="SAM" id="Phobius"/>
    </source>
</evidence>
<feature type="domain" description="SGNH hydrolase-type esterase" evidence="3">
    <location>
        <begin position="182"/>
        <end position="292"/>
    </location>
</feature>